<evidence type="ECO:0000313" key="2">
    <source>
        <dbReference type="Proteomes" id="UP000446348"/>
    </source>
</evidence>
<proteinExistence type="predicted"/>
<keyword evidence="1" id="KW-0396">Initiation factor</keyword>
<comment type="caution">
    <text evidence="1">The sequence shown here is derived from an EMBL/GenBank/DDBJ whole genome shotgun (WGS) entry which is preliminary data.</text>
</comment>
<keyword evidence="1" id="KW-0648">Protein biosynthesis</keyword>
<accession>A0A845RKV8</accession>
<dbReference type="RefSeq" id="WP_160211027.1">
    <property type="nucleotide sequence ID" value="NZ_QXWZ01000046.1"/>
</dbReference>
<sequence>MGQELASRIAETAKSNLKLPDEQLPTIERYVRRAINRILVFCGREDFPPPLEDVAAQIVEDMLRADQAAPSQNDVASVTRGDTSISYRDKANSLKETVAFVKNYESQLIPFKRMKLPKDCPI</sequence>
<dbReference type="Proteomes" id="UP000446348">
    <property type="component" value="Unassembled WGS sequence"/>
</dbReference>
<dbReference type="AlphaFoldDB" id="A0A845RKV8"/>
<dbReference type="OrthoDB" id="1857285at2"/>
<name>A0A845RKV8_9FIRM</name>
<protein>
    <submittedName>
        <fullName evidence="1">Translation initiation factor 2</fullName>
    </submittedName>
</protein>
<reference evidence="1 2" key="1">
    <citation type="submission" date="2018-08" db="EMBL/GenBank/DDBJ databases">
        <title>Murine metabolic-syndrome-specific gut microbial biobank.</title>
        <authorList>
            <person name="Liu C."/>
        </authorList>
    </citation>
    <scope>NUCLEOTIDE SEQUENCE [LARGE SCALE GENOMIC DNA]</scope>
    <source>
        <strain evidence="1 2">X69</strain>
    </source>
</reference>
<dbReference type="GO" id="GO:0003743">
    <property type="term" value="F:translation initiation factor activity"/>
    <property type="evidence" value="ECO:0007669"/>
    <property type="project" value="UniProtKB-KW"/>
</dbReference>
<organism evidence="1 2">
    <name type="scientific">Anaerotruncus colihominis</name>
    <dbReference type="NCBI Taxonomy" id="169435"/>
    <lineage>
        <taxon>Bacteria</taxon>
        <taxon>Bacillati</taxon>
        <taxon>Bacillota</taxon>
        <taxon>Clostridia</taxon>
        <taxon>Eubacteriales</taxon>
        <taxon>Oscillospiraceae</taxon>
        <taxon>Anaerotruncus</taxon>
    </lineage>
</organism>
<gene>
    <name evidence="1" type="ORF">D3Z39_16060</name>
</gene>
<evidence type="ECO:0000313" key="1">
    <source>
        <dbReference type="EMBL" id="NBI80344.1"/>
    </source>
</evidence>
<dbReference type="EMBL" id="QXWZ01000046">
    <property type="protein sequence ID" value="NBI80344.1"/>
    <property type="molecule type" value="Genomic_DNA"/>
</dbReference>